<keyword evidence="9 19" id="KW-0851">Voltage-gated channel</keyword>
<dbReference type="GO" id="GO:0008331">
    <property type="term" value="F:high voltage-gated calcium channel activity"/>
    <property type="evidence" value="ECO:0007669"/>
    <property type="project" value="TreeGrafter"/>
</dbReference>
<keyword evidence="12 22" id="KW-0472">Membrane</keyword>
<keyword evidence="2" id="KW-0813">Transport</keyword>
<feature type="transmembrane region" description="Helical" evidence="22">
    <location>
        <begin position="2735"/>
        <end position="2755"/>
    </location>
</feature>
<dbReference type="InterPro" id="IPR050599">
    <property type="entry name" value="VDCC_alpha-1_subunit"/>
</dbReference>
<accession>A0A5N6KRV0</accession>
<feature type="transmembrane region" description="Helical" evidence="22">
    <location>
        <begin position="2107"/>
        <end position="2130"/>
    </location>
</feature>
<feature type="transmembrane region" description="Helical" evidence="22">
    <location>
        <begin position="2885"/>
        <end position="2910"/>
    </location>
</feature>
<evidence type="ECO:0000256" key="7">
    <source>
        <dbReference type="ARBA" id="ARBA00022692"/>
    </source>
</evidence>
<feature type="coiled-coil region" evidence="20">
    <location>
        <begin position="462"/>
        <end position="538"/>
    </location>
</feature>
<dbReference type="Gene3D" id="1.20.120.350">
    <property type="entry name" value="Voltage-gated potassium channels. Chain C"/>
    <property type="match status" value="5"/>
</dbReference>
<feature type="region of interest" description="Disordered" evidence="21">
    <location>
        <begin position="3161"/>
        <end position="3180"/>
    </location>
</feature>
<evidence type="ECO:0000256" key="22">
    <source>
        <dbReference type="SAM" id="Phobius"/>
    </source>
</evidence>
<dbReference type="PROSITE" id="PS50222">
    <property type="entry name" value="EF_HAND_2"/>
    <property type="match status" value="1"/>
</dbReference>
<evidence type="ECO:0000313" key="25">
    <source>
        <dbReference type="Proteomes" id="UP000327013"/>
    </source>
</evidence>
<feature type="transmembrane region" description="Helical" evidence="22">
    <location>
        <begin position="2337"/>
        <end position="2359"/>
    </location>
</feature>
<dbReference type="FunFam" id="1.20.120.350:FF:000063">
    <property type="entry name" value="Calcium channel subunit Cch1"/>
    <property type="match status" value="1"/>
</dbReference>
<feature type="region of interest" description="Disordered" evidence="21">
    <location>
        <begin position="1127"/>
        <end position="1205"/>
    </location>
</feature>
<dbReference type="InterPro" id="IPR056023">
    <property type="entry name" value="DUF7603"/>
</dbReference>
<feature type="compositionally biased region" description="Low complexity" evidence="21">
    <location>
        <begin position="3161"/>
        <end position="3174"/>
    </location>
</feature>
<dbReference type="InterPro" id="IPR002048">
    <property type="entry name" value="EF_hand_dom"/>
</dbReference>
<dbReference type="InterPro" id="IPR005821">
    <property type="entry name" value="Ion_trans_dom"/>
</dbReference>
<gene>
    <name evidence="24" type="ORF">FH972_022182</name>
</gene>
<evidence type="ECO:0000256" key="18">
    <source>
        <dbReference type="PIRSR" id="PIRSR602077-1"/>
    </source>
</evidence>
<dbReference type="Pfam" id="PF24554">
    <property type="entry name" value="DUF7603"/>
    <property type="match status" value="1"/>
</dbReference>
<feature type="compositionally biased region" description="Basic and acidic residues" evidence="21">
    <location>
        <begin position="125"/>
        <end position="134"/>
    </location>
</feature>
<evidence type="ECO:0000256" key="14">
    <source>
        <dbReference type="ARBA" id="ARBA00023303"/>
    </source>
</evidence>
<evidence type="ECO:0000259" key="23">
    <source>
        <dbReference type="PROSITE" id="PS50222"/>
    </source>
</evidence>
<feature type="compositionally biased region" description="Basic and acidic residues" evidence="21">
    <location>
        <begin position="194"/>
        <end position="215"/>
    </location>
</feature>
<feature type="transmembrane region" description="Helical" evidence="22">
    <location>
        <begin position="1910"/>
        <end position="1930"/>
    </location>
</feature>
<feature type="coiled-coil region" evidence="20">
    <location>
        <begin position="766"/>
        <end position="800"/>
    </location>
</feature>
<dbReference type="Gene3D" id="1.10.287.70">
    <property type="match status" value="4"/>
</dbReference>
<keyword evidence="11" id="KW-0406">Ion transport</keyword>
<dbReference type="Gene3D" id="1.10.238.10">
    <property type="entry name" value="EF-hand"/>
    <property type="match status" value="1"/>
</dbReference>
<evidence type="ECO:0000256" key="16">
    <source>
        <dbReference type="ARBA" id="ARBA00061395"/>
    </source>
</evidence>
<evidence type="ECO:0000256" key="15">
    <source>
        <dbReference type="ARBA" id="ARBA00057587"/>
    </source>
</evidence>
<dbReference type="InterPro" id="IPR027359">
    <property type="entry name" value="Volt_channel_dom_sf"/>
</dbReference>
<sequence>MDHHDGEGGPASPGSISVVDDLKPPSPSLPHGPFDILPATTYRPPSGDQRHLKRSAAALPTRPPALRHNFSLDLQTPSVFSNTPLADSPTLVQHARWTSLDSPLPTPFSPGAYFQDSLTPSEGFAPRDLDRYPHGDTPVLRGSAFPEPLDSKPLPDLPAPPNHLAPRRPSFDRHDTSYHTAHASAHVSSQGSDYSDRGEVHGDSSVDPHTPDRLVARSTMSADTPQKLQVDTKIQPKSPMSSFFGWKSKAKDTDSPTTQFSSDSRSVSPMPSPLATSPAPSPLGKPIHEDEGYSGQRGSLTYGEQVNMTRVDELVRELQEVSSELARSIHREMELEDEVEKHRTDMPTAPQVEANRRTSDYFSDSGASSMRAPLDQSETKIEYLETMRRKVEQEKAQLRVDMANKTQEDINQRKALELHIQTLEGQVRMANFAANEPSEKEKELESSLADTTRKLNEEKSFKDNFEDLLAGMRQEIEAHRNERDNLRDEVVPQLKARVEGLEAETAQSQTLQYEITRLQQEVQTLKNENQSLNDARKMGMDMAAARPRIKGVNLDSLQRSGSQKHKEIPVDQLPGHLKDMEDQRDALHLTLKNMILRQHQMTRTYKKQVKVLELERDRVLTETPRRAAFAVEVQYLRKEVNNLRRRADDALEQKWQCEKGLSGIKMDLDRAQQETTSLRDLLKEHDIFLPEATGALGGDSSESLDKAYSELREAQQQVKNATDDSTRQAAASRMELLSGQVSSQLSTNQQLRTRLAEAIGRGEQEQSAAAQKIIDLQQALKVAEERLAAAQAMSEEAVATQEEHVRLVKEVQTDQAQRGVTAPPKGDKTGAQKAGSNMLTPNWTPNGPFSGMRKPRLGKTTSGKDQTPQEASKIMALEKQVREMEQAALQAEREMQGVVEAMNRAQIEVGSLQMERDEATRQTRRLQREILAEREKSPYPLTVDFYYYHPLSPGHVGTPCMTLYTQQPTTLDYIHFTSRALEASTYSPALGRMGVNWGKRRCRWTLWAWRCGASIHHEHLSPIPPADAAASDLQAPRREHPPVTRYAELPLALYPSSRPASLSSAPSDARHARCPGVAYACASTNTFSRDLGADAVGRAESIWPLAPNSTVVPVSEAPRNLRAMDANDAAHRRSHTNPQSIPLRDLNQPSNPFDDEPIESSSHRRTLSDRGRRLFARGPHLDPSPSRRYAPLPESSGDSEDQARYLDPQSTIRAYQSPHELEDVALSPVDPVAFQSAMTFTGLSLDEPATAGSRHLPDGSGGLGNLLGHNDSDFSLAGHDDAMRIETPPDDADTTPLTDRRHMQPMGRNSAPSPSSQRHDRSSFQSVRFDAPVTPSRASRLGDRLGDDLAIAESSGVSPSSGSHRRNRSGSNLSPGSRLQRASTIVRKMSQRVVNIASESDVVEDEIRQRRLDRQAEIEGRRRPSASADSSEYPVDGAQSPIEKTPAAEATETQQDVPFDWRRHANPLRGRSLNIFPANSPVRTRLLDLMVSSVFEPFILLLIIIQTVLLAADAAPSIYDHPGSRRFGHSWIDYALLGIFGVYTVEIMIRVIVSGFVVNPLEYSSINRGQGLRQAVMTQIQGLFALHRQSSIRTHDPDSGISPQQPSILRTFTNNPMVADIQMDGIHQQRVRLARRAFLRHSFNRVDLLAVVSYWISFMLNITGFETSHHVYVFRMLSCLRILRLLSLTSGTSVILRSLKKAAPLLLNVALLIGFFWLIFAVIGVQSFKSSLRRTCVWVDPTGQQANYTQNDPGNFQFCGGHLGIDGQELPWLLADGTSSGVRKGYLCPPNSLCVETANPYNGTVSFDNIFQSLELVFVIITSNTYTDIMYYLTDSDYLAAAIFFAVAIVVLTFWLMNLLVAVITSSFQIIREETKTSAFAAVEMDEPEMVDEHLKPKKPTLRRIYDKTFWVWIILIVYGLCVQCLRSAYMSTHRAKFISISETIVTLALLGEIFLRFIADWRGFFKKRANLVDLGLAIITSVMQIPVIHSSGQPYAWLSIFQILRIYRVVLAVSFTKELIMLVLGNISGILNLILFVFLLTFLVAILASQLFRGELPQEDAQGNVIEMNFSNIWNSFLGMYQIFSSENWTAILYNVQAYDAGWKTAWIGALFFILWFILGFFIVLNMFIAVIQENFDVSEDEKRIQQVKAFLQQRHVGASANGTLSLSSLFKLREFTRRKQDPLEYGPAMREMLLKDAVVRDFLDDEGEENQTPAPRPASMAPSELPPRPIRQTFFTRLLQRLKTRFWASETNPFYSHLKITRAYEEMDPRTMARAIVNEADRRKKAQREFLIRHPNYNTSLFIFKPDNKLRRLCQMIVGPGRGTDRIEGSPPEPIVWYIFSAFLYAAIVAMVLLACVTTPLYQKEYFSHRIYSMRNWFVYTDLGFAVIFMVEAVIRIIADGFFWTPHAYFRSSWGLIDGVVLITLWINIITSLSNEGDVSRAVGAFKALRALRLLNISDSARDTFHAVIVRGGWKVLSAAAVSLSLLFPFAIYGLNLFNGTFAECNDGNANINNLTNCVGEYMSSPYGWDVLAPRVAANPWYDFDNFGSSLFILFSIVSQEGWIDVMWSAQSVTGFFQQPQPYASRGNAVFFVVFNLLGAVFVLTLFVSVFMRNYTEQTGVAFLTTDQRSWLELRKLLRQVSPSKRPSHVASRQTWQQWCYYRAIRKTGRWQRVVTGVLIVHLIVLCSESYPEPFLWSRVRDYFFLGLTVFYAANIFIRMVGLTWPRFRKSSWDVFSLFAVAGAFITTVLLLSNFRQKVYVQIHKLSLVSIVLLLIPRNNQLDQLFKTAAASLTAIANLMATWFVLFLVYAIALTQTFGLTRFNENENGNINFRSVPKALILLFRCSTGEGWNQIMEDFASVTPPLCTIGDSFMKSDCGSAEWARALFISWNILSMYIFVNMFVSLIYESFSYVYQRSSGLSAISRKEIRRFKQAWAEYDPHGTGYISKEKFPRLLGELSGVFEMRIHSGEHTVGGLIEQCRIDKRSSYAVSTLRQKDEYDIDIKKLNACLRTLPVKEIQHRRTRMNIFYEEVMISADPDRGISFNSLLMILAHYKVINDNKSLRLEEFLRRRARLQRVEEAVRRSIVAGFFDTLLWSRRFRAVKDARNAGRMTTIPQLQVPEIFVEDEDENPVALPDSAGPASRSSRPALSLTIPTVAAPASDASSNASSDDFPRPLDVRRRAGSIQISPLEPGDGGAGAAHSRTLSAASAVSIGRWPSMRGTPDSPTFPGDITREGPAVSTALDGADARSSGGARNRRTDHSRSASAVSAQDVMSVLDNSAWGESIRRSFTVRRSGQGGDKSPRSSRP</sequence>
<feature type="transmembrane region" description="Helical" evidence="22">
    <location>
        <begin position="2478"/>
        <end position="2497"/>
    </location>
</feature>
<feature type="region of interest" description="Disordered" evidence="21">
    <location>
        <begin position="813"/>
        <end position="871"/>
    </location>
</feature>
<evidence type="ECO:0000256" key="10">
    <source>
        <dbReference type="ARBA" id="ARBA00022989"/>
    </source>
</evidence>
<keyword evidence="13" id="KW-0325">Glycoprotein</keyword>
<feature type="transmembrane region" description="Helical" evidence="22">
    <location>
        <begin position="1648"/>
        <end position="1667"/>
    </location>
</feature>
<dbReference type="GO" id="GO:0005891">
    <property type="term" value="C:voltage-gated calcium channel complex"/>
    <property type="evidence" value="ECO:0007669"/>
    <property type="project" value="InterPro"/>
</dbReference>
<feature type="binding site" evidence="18">
    <location>
        <position position="2563"/>
    </location>
    <ligand>
        <name>Ca(2+)</name>
        <dbReference type="ChEBI" id="CHEBI:29108"/>
    </ligand>
</feature>
<comment type="caution">
    <text evidence="24">The sequence shown here is derived from an EMBL/GenBank/DDBJ whole genome shotgun (WGS) entry which is preliminary data.</text>
</comment>
<feature type="coiled-coil region" evidence="20">
    <location>
        <begin position="374"/>
        <end position="408"/>
    </location>
</feature>
<feature type="transmembrane region" description="Helical" evidence="22">
    <location>
        <begin position="2413"/>
        <end position="2433"/>
    </location>
</feature>
<keyword evidence="25" id="KW-1185">Reference proteome</keyword>
<feature type="transmembrane region" description="Helical" evidence="22">
    <location>
        <begin position="2591"/>
        <end position="2613"/>
    </location>
</feature>
<organism evidence="24 25">
    <name type="scientific">Carpinus fangiana</name>
    <dbReference type="NCBI Taxonomy" id="176857"/>
    <lineage>
        <taxon>Eukaryota</taxon>
        <taxon>Viridiplantae</taxon>
        <taxon>Streptophyta</taxon>
        <taxon>Embryophyta</taxon>
        <taxon>Tracheophyta</taxon>
        <taxon>Spermatophyta</taxon>
        <taxon>Magnoliopsida</taxon>
        <taxon>eudicotyledons</taxon>
        <taxon>Gunneridae</taxon>
        <taxon>Pentapetalae</taxon>
        <taxon>rosids</taxon>
        <taxon>fabids</taxon>
        <taxon>Fagales</taxon>
        <taxon>Betulaceae</taxon>
        <taxon>Carpinus</taxon>
    </lineage>
</organism>
<dbReference type="PANTHER" id="PTHR45628:SF7">
    <property type="entry name" value="VOLTAGE-DEPENDENT CALCIUM CHANNEL TYPE A SUBUNIT ALPHA-1"/>
    <property type="match status" value="1"/>
</dbReference>
<comment type="similarity">
    <text evidence="16 19">Belongs to the calcium channel alpha-1 subunit (TC 1.A.1.11) family.</text>
</comment>
<proteinExistence type="inferred from homology"/>
<evidence type="ECO:0000256" key="6">
    <source>
        <dbReference type="ARBA" id="ARBA00022673"/>
    </source>
</evidence>
<evidence type="ECO:0000256" key="8">
    <source>
        <dbReference type="ARBA" id="ARBA00022837"/>
    </source>
</evidence>
<evidence type="ECO:0000313" key="24">
    <source>
        <dbReference type="EMBL" id="KAB8339248.1"/>
    </source>
</evidence>
<feature type="compositionally biased region" description="Polar residues" evidence="21">
    <location>
        <begin position="859"/>
        <end position="870"/>
    </location>
</feature>
<feature type="region of interest" description="Disordered" evidence="21">
    <location>
        <begin position="1"/>
        <end position="64"/>
    </location>
</feature>
<feature type="transmembrane region" description="Helical" evidence="22">
    <location>
        <begin position="2073"/>
        <end position="2095"/>
    </location>
</feature>
<feature type="region of interest" description="Disordered" evidence="21">
    <location>
        <begin position="1415"/>
        <end position="1459"/>
    </location>
</feature>
<evidence type="ECO:0000256" key="19">
    <source>
        <dbReference type="RuleBase" id="RU003808"/>
    </source>
</evidence>
<dbReference type="FunFam" id="1.10.287.70:FF:000093">
    <property type="entry name" value="Calcium channel subunit Cch1"/>
    <property type="match status" value="1"/>
</dbReference>
<evidence type="ECO:0000256" key="9">
    <source>
        <dbReference type="ARBA" id="ARBA00022882"/>
    </source>
</evidence>
<dbReference type="EMBL" id="VIBQ01000010">
    <property type="protein sequence ID" value="KAB8339248.1"/>
    <property type="molecule type" value="Genomic_DNA"/>
</dbReference>
<dbReference type="FunFam" id="1.20.120.350:FF:000079">
    <property type="entry name" value="Calcium channel subunit Cch1"/>
    <property type="match status" value="1"/>
</dbReference>
<evidence type="ECO:0000256" key="5">
    <source>
        <dbReference type="ARBA" id="ARBA00022568"/>
    </source>
</evidence>
<evidence type="ECO:0000256" key="2">
    <source>
        <dbReference type="ARBA" id="ARBA00022448"/>
    </source>
</evidence>
<reference evidence="24 25" key="1">
    <citation type="submission" date="2019-06" db="EMBL/GenBank/DDBJ databases">
        <title>A chromosomal-level reference genome of Carpinus fangiana (Coryloideae, Betulaceae).</title>
        <authorList>
            <person name="Yang X."/>
            <person name="Wang Z."/>
            <person name="Zhang L."/>
            <person name="Hao G."/>
            <person name="Liu J."/>
            <person name="Yang Y."/>
        </authorList>
    </citation>
    <scope>NUCLEOTIDE SEQUENCE [LARGE SCALE GENOMIC DNA]</scope>
    <source>
        <strain evidence="24">Cfa_2016G</strain>
        <tissue evidence="24">Leaf</tissue>
    </source>
</reference>
<comment type="function">
    <text evidence="15">Voltage-gated, high-affinity calcium channel that functions together with MID1 to mediate calcium entry into cells. Required during conditions of environmental stress.</text>
</comment>
<dbReference type="PANTHER" id="PTHR45628">
    <property type="entry name" value="VOLTAGE-DEPENDENT CALCIUM CHANNEL TYPE A SUBUNIT ALPHA-1"/>
    <property type="match status" value="1"/>
</dbReference>
<feature type="compositionally biased region" description="Polar residues" evidence="21">
    <location>
        <begin position="834"/>
        <end position="847"/>
    </location>
</feature>
<evidence type="ECO:0000256" key="13">
    <source>
        <dbReference type="ARBA" id="ARBA00023180"/>
    </source>
</evidence>
<feature type="transmembrane region" description="Helical" evidence="22">
    <location>
        <begin position="2705"/>
        <end position="2723"/>
    </location>
</feature>
<keyword evidence="18" id="KW-0479">Metal-binding</keyword>
<keyword evidence="7 22" id="KW-0812">Transmembrane</keyword>
<feature type="domain" description="EF-hand" evidence="23">
    <location>
        <begin position="2929"/>
        <end position="2964"/>
    </location>
</feature>
<keyword evidence="14" id="KW-0407">Ion channel</keyword>
<keyword evidence="3" id="KW-1003">Cell membrane</keyword>
<name>A0A5N6KRV0_9ROSI</name>
<keyword evidence="4" id="KW-0597">Phosphoprotein</keyword>
<feature type="transmembrane region" description="Helical" evidence="22">
    <location>
        <begin position="1498"/>
        <end position="1519"/>
    </location>
</feature>
<feature type="transmembrane region" description="Helical" evidence="22">
    <location>
        <begin position="2791"/>
        <end position="2815"/>
    </location>
</feature>
<dbReference type="Pfam" id="PF00520">
    <property type="entry name" value="Ion_trans"/>
    <property type="match status" value="4"/>
</dbReference>
<keyword evidence="8 18" id="KW-0106">Calcium</keyword>
<evidence type="ECO:0000256" key="17">
    <source>
        <dbReference type="ARBA" id="ARBA00067459"/>
    </source>
</evidence>
<feature type="transmembrane region" description="Helical" evidence="22">
    <location>
        <begin position="1531"/>
        <end position="1553"/>
    </location>
</feature>
<dbReference type="FunFam" id="1.10.287.70:FF:000118">
    <property type="entry name" value="Calcium channel subunit Cch1"/>
    <property type="match status" value="1"/>
</dbReference>
<dbReference type="OrthoDB" id="416585at2759"/>
<protein>
    <recommendedName>
        <fullName evidence="17">Calcium-channel protein CCH1</fullName>
    </recommendedName>
</protein>
<feature type="compositionally biased region" description="Low complexity" evidence="21">
    <location>
        <begin position="261"/>
        <end position="278"/>
    </location>
</feature>
<keyword evidence="6 19" id="KW-0107">Calcium channel</keyword>
<evidence type="ECO:0000256" key="11">
    <source>
        <dbReference type="ARBA" id="ARBA00023065"/>
    </source>
</evidence>
<evidence type="ECO:0000256" key="12">
    <source>
        <dbReference type="ARBA" id="ARBA00023136"/>
    </source>
</evidence>
<keyword evidence="5 19" id="KW-0109">Calcium transport</keyword>
<dbReference type="InterPro" id="IPR002077">
    <property type="entry name" value="VDCCAlpha1"/>
</dbReference>
<feature type="coiled-coil region" evidence="20">
    <location>
        <begin position="311"/>
        <end position="338"/>
    </location>
</feature>
<feature type="transmembrane region" description="Helical" evidence="22">
    <location>
        <begin position="1839"/>
        <end position="1864"/>
    </location>
</feature>
<evidence type="ECO:0000256" key="20">
    <source>
        <dbReference type="SAM" id="Coils"/>
    </source>
</evidence>
<keyword evidence="20" id="KW-0175">Coiled coil</keyword>
<dbReference type="GO" id="GO:0005509">
    <property type="term" value="F:calcium ion binding"/>
    <property type="evidence" value="ECO:0007669"/>
    <property type="project" value="InterPro"/>
</dbReference>
<dbReference type="PRINTS" id="PR00167">
    <property type="entry name" value="CACHANNEL"/>
</dbReference>
<feature type="transmembrane region" description="Helical" evidence="22">
    <location>
        <begin position="1936"/>
        <end position="1960"/>
    </location>
</feature>
<feature type="region of interest" description="Disordered" evidence="21">
    <location>
        <begin position="2208"/>
        <end position="2228"/>
    </location>
</feature>
<dbReference type="Proteomes" id="UP000327013">
    <property type="component" value="Unassembled WGS sequence"/>
</dbReference>
<keyword evidence="10 22" id="KW-1133">Transmembrane helix</keyword>
<feature type="transmembrane region" description="Helical" evidence="22">
    <location>
        <begin position="2028"/>
        <end position="2053"/>
    </location>
</feature>
<feature type="transmembrane region" description="Helical" evidence="22">
    <location>
        <begin position="1972"/>
        <end position="1990"/>
    </location>
</feature>
<feature type="transmembrane region" description="Helical" evidence="22">
    <location>
        <begin position="1705"/>
        <end position="1725"/>
    </location>
</feature>
<feature type="region of interest" description="Disordered" evidence="21">
    <location>
        <begin position="1281"/>
        <end position="1380"/>
    </location>
</feature>
<evidence type="ECO:0000256" key="21">
    <source>
        <dbReference type="SAM" id="MobiDB-lite"/>
    </source>
</evidence>
<feature type="transmembrane region" description="Helical" evidence="22">
    <location>
        <begin position="2761"/>
        <end position="2779"/>
    </location>
</feature>
<dbReference type="SUPFAM" id="SSF81324">
    <property type="entry name" value="Voltage-gated potassium channels"/>
    <property type="match status" value="4"/>
</dbReference>
<evidence type="ECO:0000256" key="4">
    <source>
        <dbReference type="ARBA" id="ARBA00022553"/>
    </source>
</evidence>
<dbReference type="GO" id="GO:0098703">
    <property type="term" value="P:calcium ion import across plasma membrane"/>
    <property type="evidence" value="ECO:0007669"/>
    <property type="project" value="TreeGrafter"/>
</dbReference>
<dbReference type="FunFam" id="1.20.120.350:FF:000098">
    <property type="entry name" value="Calcium channel subunit Cch1"/>
    <property type="match status" value="1"/>
</dbReference>
<feature type="region of interest" description="Disordered" evidence="21">
    <location>
        <begin position="3219"/>
        <end position="3312"/>
    </location>
</feature>
<feature type="coiled-coil region" evidence="20">
    <location>
        <begin position="874"/>
        <end position="936"/>
    </location>
</feature>
<evidence type="ECO:0000256" key="1">
    <source>
        <dbReference type="ARBA" id="ARBA00004651"/>
    </source>
</evidence>
<comment type="subcellular location">
    <subcellularLocation>
        <location evidence="1">Cell membrane</location>
        <topology evidence="1">Multi-pass membrane protein</topology>
    </subcellularLocation>
    <subcellularLocation>
        <location evidence="19">Membrane</location>
        <topology evidence="19">Multi-pass membrane protein</topology>
    </subcellularLocation>
</comment>
<evidence type="ECO:0000256" key="3">
    <source>
        <dbReference type="ARBA" id="ARBA00022475"/>
    </source>
</evidence>
<feature type="transmembrane region" description="Helical" evidence="22">
    <location>
        <begin position="2379"/>
        <end position="2401"/>
    </location>
</feature>
<feature type="transmembrane region" description="Helical" evidence="22">
    <location>
        <begin position="1996"/>
        <end position="2016"/>
    </location>
</feature>
<feature type="region of interest" description="Disordered" evidence="21">
    <location>
        <begin position="111"/>
        <end position="299"/>
    </location>
</feature>
<feature type="compositionally biased region" description="Polar residues" evidence="21">
    <location>
        <begin position="218"/>
        <end position="229"/>
    </location>
</feature>